<name>A0AAD4QUA9_9BILA</name>
<reference evidence="8" key="1">
    <citation type="submission" date="2022-01" db="EMBL/GenBank/DDBJ databases">
        <title>Genome Sequence Resource for Two Populations of Ditylenchus destructor, the Migratory Endoparasitic Phytonematode.</title>
        <authorList>
            <person name="Zhang H."/>
            <person name="Lin R."/>
            <person name="Xie B."/>
        </authorList>
    </citation>
    <scope>NUCLEOTIDE SEQUENCE</scope>
    <source>
        <strain evidence="8">BazhouSP</strain>
    </source>
</reference>
<dbReference type="PANTHER" id="PTHR10812:SF17">
    <property type="entry name" value="TRANSCRIPTION FACTOR AP-2, ISOFORM D"/>
    <property type="match status" value="1"/>
</dbReference>
<evidence type="ECO:0000256" key="3">
    <source>
        <dbReference type="ARBA" id="ARBA00023015"/>
    </source>
</evidence>
<dbReference type="Pfam" id="PF03299">
    <property type="entry name" value="TF_AP-2"/>
    <property type="match status" value="1"/>
</dbReference>
<evidence type="ECO:0000256" key="2">
    <source>
        <dbReference type="ARBA" id="ARBA00007770"/>
    </source>
</evidence>
<gene>
    <name evidence="8" type="ORF">DdX_19272</name>
</gene>
<dbReference type="GO" id="GO:0000977">
    <property type="term" value="F:RNA polymerase II transcription regulatory region sequence-specific DNA binding"/>
    <property type="evidence" value="ECO:0007669"/>
    <property type="project" value="TreeGrafter"/>
</dbReference>
<comment type="subcellular location">
    <subcellularLocation>
        <location evidence="1">Nucleus</location>
    </subcellularLocation>
</comment>
<evidence type="ECO:0000256" key="1">
    <source>
        <dbReference type="ARBA" id="ARBA00004123"/>
    </source>
</evidence>
<evidence type="ECO:0000256" key="6">
    <source>
        <dbReference type="ARBA" id="ARBA00023242"/>
    </source>
</evidence>
<dbReference type="Proteomes" id="UP001201812">
    <property type="component" value="Unassembled WGS sequence"/>
</dbReference>
<dbReference type="GO" id="GO:0005634">
    <property type="term" value="C:nucleus"/>
    <property type="evidence" value="ECO:0007669"/>
    <property type="project" value="UniProtKB-SubCell"/>
</dbReference>
<keyword evidence="5" id="KW-0804">Transcription</keyword>
<sequence length="269" mass="29529">MVNNRPSRPLYPPCPDSKAPNTTKIIKIPSLSLFGVDDELVFCLSPSLSCFSILRTFRIQTSLIRGSGILLITQEPSSDDSMISDNHGGVIRKAEYGDSGYRLAGASAQTSNRPLRMSPIRTSAAELSTLIHQQGNLLPGPMLVNPLDVFCSVPVEALHLAKDFSTLCETEFPEKQISEYLTRTKCNGMSQAEIQRRRNMILAVRTILSELKDLLNQDRSPLCASTPRPILAHSIQKHLTHFSLVTHGFGTPAVQSGLTAVTNWLSESN</sequence>
<dbReference type="InterPro" id="IPR004979">
    <property type="entry name" value="TF_AP2"/>
</dbReference>
<dbReference type="InterPro" id="IPR013854">
    <property type="entry name" value="TF_AP2_C"/>
</dbReference>
<evidence type="ECO:0000259" key="7">
    <source>
        <dbReference type="Pfam" id="PF03299"/>
    </source>
</evidence>
<evidence type="ECO:0000256" key="4">
    <source>
        <dbReference type="ARBA" id="ARBA00023125"/>
    </source>
</evidence>
<organism evidence="8 9">
    <name type="scientific">Ditylenchus destructor</name>
    <dbReference type="NCBI Taxonomy" id="166010"/>
    <lineage>
        <taxon>Eukaryota</taxon>
        <taxon>Metazoa</taxon>
        <taxon>Ecdysozoa</taxon>
        <taxon>Nematoda</taxon>
        <taxon>Chromadorea</taxon>
        <taxon>Rhabditida</taxon>
        <taxon>Tylenchina</taxon>
        <taxon>Tylenchomorpha</taxon>
        <taxon>Sphaerularioidea</taxon>
        <taxon>Anguinidae</taxon>
        <taxon>Anguininae</taxon>
        <taxon>Ditylenchus</taxon>
    </lineage>
</organism>
<proteinExistence type="inferred from homology"/>
<evidence type="ECO:0000256" key="5">
    <source>
        <dbReference type="ARBA" id="ARBA00023163"/>
    </source>
</evidence>
<dbReference type="AlphaFoldDB" id="A0AAD4QUA9"/>
<dbReference type="GO" id="GO:0042127">
    <property type="term" value="P:regulation of cell population proliferation"/>
    <property type="evidence" value="ECO:0007669"/>
    <property type="project" value="TreeGrafter"/>
</dbReference>
<keyword evidence="4" id="KW-0238">DNA-binding</keyword>
<dbReference type="PANTHER" id="PTHR10812">
    <property type="entry name" value="TRANSCRIPTION FACTOR AP-2"/>
    <property type="match status" value="1"/>
</dbReference>
<keyword evidence="3" id="KW-0805">Transcription regulation</keyword>
<keyword evidence="6" id="KW-0539">Nucleus</keyword>
<keyword evidence="9" id="KW-1185">Reference proteome</keyword>
<protein>
    <submittedName>
        <fullName evidence="8">Transcription factor AP-2 domain-containing protein</fullName>
    </submittedName>
</protein>
<dbReference type="EMBL" id="JAKKPZ010000357">
    <property type="protein sequence ID" value="KAI1696003.1"/>
    <property type="molecule type" value="Genomic_DNA"/>
</dbReference>
<comment type="caution">
    <text evidence="8">The sequence shown here is derived from an EMBL/GenBank/DDBJ whole genome shotgun (WGS) entry which is preliminary data.</text>
</comment>
<feature type="domain" description="Transcription factor AP-2 C-terminal" evidence="7">
    <location>
        <begin position="152"/>
        <end position="267"/>
    </location>
</feature>
<evidence type="ECO:0000313" key="9">
    <source>
        <dbReference type="Proteomes" id="UP001201812"/>
    </source>
</evidence>
<accession>A0AAD4QUA9</accession>
<dbReference type="GO" id="GO:0000981">
    <property type="term" value="F:DNA-binding transcription factor activity, RNA polymerase II-specific"/>
    <property type="evidence" value="ECO:0007669"/>
    <property type="project" value="TreeGrafter"/>
</dbReference>
<evidence type="ECO:0000313" key="8">
    <source>
        <dbReference type="EMBL" id="KAI1696003.1"/>
    </source>
</evidence>
<comment type="similarity">
    <text evidence="2">Belongs to the AP-2 family.</text>
</comment>